<keyword evidence="2" id="KW-1185">Reference proteome</keyword>
<dbReference type="PANTHER" id="PTHR24159">
    <property type="match status" value="1"/>
</dbReference>
<reference evidence="1 2" key="1">
    <citation type="submission" date="2024-04" db="EMBL/GenBank/DDBJ databases">
        <title>Tritrichomonas musculus Genome.</title>
        <authorList>
            <person name="Alves-Ferreira E."/>
            <person name="Grigg M."/>
            <person name="Lorenzi H."/>
            <person name="Galac M."/>
        </authorList>
    </citation>
    <scope>NUCLEOTIDE SEQUENCE [LARGE SCALE GENOMIC DNA]</scope>
    <source>
        <strain evidence="1 2">EAF2021</strain>
    </source>
</reference>
<sequence>MDNILKDSAKIKIYTEIQGKLCDLEPNASDDKINEIINLIPPSFLNQKEDLMKICQFFSYIARNDRITKKGDSIKLFEKIMEPIKTHLQDQSSFFWNIFGGILCLKLWMYEEGLIAIDTIIQLLDPSTTEYFLPEIKEKCPEYYDKQVKNHLQNQYSDEYLTEFKEKRKKYFTFLRESNDYRDPSYRDLENDPLRLAIKTDDIDSFQKILSNSNLSVNSMICESLIESHALKFGEVPLIEYVILFNSINIFKYLIMNDVEMKGKVIGSSFCQRNYEIIHIIESKMKEDFLEKALYTALGSWNLELTEYVLENYDFNYILKSDIDPKYDEDVVEIIDYTFYSSNFIFLETILLPFLRKNPLFVKRNIRNIIIKTFFDFSGFFTTEFLKYPEINYENVDGRSFLVIAIHERNSNSVEALLKNPNVDITSLLHGSFTAFQVACGIQSDLKIIKLFLKHPKFDMKYEMSLSIPLIDILTSKNNFLALEYLSENCPDFKPKINLDSFYVFYSEQNIYTLKVLLKLYLKLNEDKSFNDVINCFKRSVQNDTMDNFIDQLNKIYLEIMNKNSGG</sequence>
<accession>A0ABR2L5B6</accession>
<protein>
    <recommendedName>
        <fullName evidence="3">DUF3447 domain-containing protein</fullName>
    </recommendedName>
</protein>
<dbReference type="PANTHER" id="PTHR24159:SF5">
    <property type="entry name" value="ANK_REP_REGION DOMAIN-CONTAINING PROTEIN"/>
    <property type="match status" value="1"/>
</dbReference>
<dbReference type="SUPFAM" id="SSF48403">
    <property type="entry name" value="Ankyrin repeat"/>
    <property type="match status" value="1"/>
</dbReference>
<evidence type="ECO:0008006" key="3">
    <source>
        <dbReference type="Google" id="ProtNLM"/>
    </source>
</evidence>
<name>A0ABR2L5B6_9EUKA</name>
<evidence type="ECO:0000313" key="1">
    <source>
        <dbReference type="EMBL" id="KAK8898407.1"/>
    </source>
</evidence>
<dbReference type="InterPro" id="IPR036770">
    <property type="entry name" value="Ankyrin_rpt-contain_sf"/>
</dbReference>
<evidence type="ECO:0000313" key="2">
    <source>
        <dbReference type="Proteomes" id="UP001470230"/>
    </source>
</evidence>
<gene>
    <name evidence="1" type="ORF">M9Y10_000694</name>
</gene>
<dbReference type="Gene3D" id="1.25.40.20">
    <property type="entry name" value="Ankyrin repeat-containing domain"/>
    <property type="match status" value="1"/>
</dbReference>
<dbReference type="Proteomes" id="UP001470230">
    <property type="component" value="Unassembled WGS sequence"/>
</dbReference>
<organism evidence="1 2">
    <name type="scientific">Tritrichomonas musculus</name>
    <dbReference type="NCBI Taxonomy" id="1915356"/>
    <lineage>
        <taxon>Eukaryota</taxon>
        <taxon>Metamonada</taxon>
        <taxon>Parabasalia</taxon>
        <taxon>Tritrichomonadida</taxon>
        <taxon>Tritrichomonadidae</taxon>
        <taxon>Tritrichomonas</taxon>
    </lineage>
</organism>
<proteinExistence type="predicted"/>
<comment type="caution">
    <text evidence="1">The sequence shown here is derived from an EMBL/GenBank/DDBJ whole genome shotgun (WGS) entry which is preliminary data.</text>
</comment>
<dbReference type="EMBL" id="JAPFFF010000001">
    <property type="protein sequence ID" value="KAK8898407.1"/>
    <property type="molecule type" value="Genomic_DNA"/>
</dbReference>